<reference evidence="2" key="1">
    <citation type="journal article" date="2023" name="Mol. Phylogenet. Evol.">
        <title>Genome-scale phylogeny and comparative genomics of the fungal order Sordariales.</title>
        <authorList>
            <person name="Hensen N."/>
            <person name="Bonometti L."/>
            <person name="Westerberg I."/>
            <person name="Brannstrom I.O."/>
            <person name="Guillou S."/>
            <person name="Cros-Aarteil S."/>
            <person name="Calhoun S."/>
            <person name="Haridas S."/>
            <person name="Kuo A."/>
            <person name="Mondo S."/>
            <person name="Pangilinan J."/>
            <person name="Riley R."/>
            <person name="LaButti K."/>
            <person name="Andreopoulos B."/>
            <person name="Lipzen A."/>
            <person name="Chen C."/>
            <person name="Yan M."/>
            <person name="Daum C."/>
            <person name="Ng V."/>
            <person name="Clum A."/>
            <person name="Steindorff A."/>
            <person name="Ohm R.A."/>
            <person name="Martin F."/>
            <person name="Silar P."/>
            <person name="Natvig D.O."/>
            <person name="Lalanne C."/>
            <person name="Gautier V."/>
            <person name="Ament-Velasquez S.L."/>
            <person name="Kruys A."/>
            <person name="Hutchinson M.I."/>
            <person name="Powell A.J."/>
            <person name="Barry K."/>
            <person name="Miller A.N."/>
            <person name="Grigoriev I.V."/>
            <person name="Debuchy R."/>
            <person name="Gladieux P."/>
            <person name="Hiltunen Thoren M."/>
            <person name="Johannesson H."/>
        </authorList>
    </citation>
    <scope>NUCLEOTIDE SEQUENCE</scope>
    <source>
        <strain evidence="2">CBS 123565</strain>
    </source>
</reference>
<dbReference type="AlphaFoldDB" id="A0AAN6ZGD4"/>
<organism evidence="2 3">
    <name type="scientific">Trichocladium antarcticum</name>
    <dbReference type="NCBI Taxonomy" id="1450529"/>
    <lineage>
        <taxon>Eukaryota</taxon>
        <taxon>Fungi</taxon>
        <taxon>Dikarya</taxon>
        <taxon>Ascomycota</taxon>
        <taxon>Pezizomycotina</taxon>
        <taxon>Sordariomycetes</taxon>
        <taxon>Sordariomycetidae</taxon>
        <taxon>Sordariales</taxon>
        <taxon>Chaetomiaceae</taxon>
        <taxon>Trichocladium</taxon>
    </lineage>
</organism>
<gene>
    <name evidence="2" type="ORF">BT67DRAFT_183198</name>
</gene>
<keyword evidence="3" id="KW-1185">Reference proteome</keyword>
<feature type="compositionally biased region" description="Gly residues" evidence="1">
    <location>
        <begin position="26"/>
        <end position="36"/>
    </location>
</feature>
<name>A0AAN6ZGD4_9PEZI</name>
<evidence type="ECO:0000313" key="2">
    <source>
        <dbReference type="EMBL" id="KAK4136539.1"/>
    </source>
</evidence>
<evidence type="ECO:0000256" key="1">
    <source>
        <dbReference type="SAM" id="MobiDB-lite"/>
    </source>
</evidence>
<dbReference type="EMBL" id="MU853403">
    <property type="protein sequence ID" value="KAK4136539.1"/>
    <property type="molecule type" value="Genomic_DNA"/>
</dbReference>
<evidence type="ECO:0000313" key="3">
    <source>
        <dbReference type="Proteomes" id="UP001304895"/>
    </source>
</evidence>
<proteinExistence type="predicted"/>
<sequence>MGVRPGHTEPNGPRLGGCSPRLARAGEGGRGGGTGQGNATTHHSVLHETTPPASQFRRPRLGTVSGVLMYDGETSGGKRGHGRAGTQDNPWRCVHTTGDAAGAPLQSTRVDHAQRRMSLVSRW</sequence>
<dbReference type="Proteomes" id="UP001304895">
    <property type="component" value="Unassembled WGS sequence"/>
</dbReference>
<feature type="region of interest" description="Disordered" evidence="1">
    <location>
        <begin position="1"/>
        <end position="103"/>
    </location>
</feature>
<comment type="caution">
    <text evidence="2">The sequence shown here is derived from an EMBL/GenBank/DDBJ whole genome shotgun (WGS) entry which is preliminary data.</text>
</comment>
<protein>
    <submittedName>
        <fullName evidence="2">Uncharacterized protein</fullName>
    </submittedName>
</protein>
<reference evidence="2" key="2">
    <citation type="submission" date="2023-05" db="EMBL/GenBank/DDBJ databases">
        <authorList>
            <consortium name="Lawrence Berkeley National Laboratory"/>
            <person name="Steindorff A."/>
            <person name="Hensen N."/>
            <person name="Bonometti L."/>
            <person name="Westerberg I."/>
            <person name="Brannstrom I.O."/>
            <person name="Guillou S."/>
            <person name="Cros-Aarteil S."/>
            <person name="Calhoun S."/>
            <person name="Haridas S."/>
            <person name="Kuo A."/>
            <person name="Mondo S."/>
            <person name="Pangilinan J."/>
            <person name="Riley R."/>
            <person name="Labutti K."/>
            <person name="Andreopoulos B."/>
            <person name="Lipzen A."/>
            <person name="Chen C."/>
            <person name="Yanf M."/>
            <person name="Daum C."/>
            <person name="Ng V."/>
            <person name="Clum A."/>
            <person name="Ohm R."/>
            <person name="Martin F."/>
            <person name="Silar P."/>
            <person name="Natvig D."/>
            <person name="Lalanne C."/>
            <person name="Gautier V."/>
            <person name="Ament-Velasquez S.L."/>
            <person name="Kruys A."/>
            <person name="Hutchinson M.I."/>
            <person name="Powell A.J."/>
            <person name="Barry K."/>
            <person name="Miller A.N."/>
            <person name="Grigoriev I.V."/>
            <person name="Debuchy R."/>
            <person name="Gladieux P."/>
            <person name="Thoren M.H."/>
            <person name="Johannesson H."/>
        </authorList>
    </citation>
    <scope>NUCLEOTIDE SEQUENCE</scope>
    <source>
        <strain evidence="2">CBS 123565</strain>
    </source>
</reference>
<accession>A0AAN6ZGD4</accession>